<evidence type="ECO:0000313" key="2">
    <source>
        <dbReference type="EMBL" id="JAG08960.1"/>
    </source>
</evidence>
<protein>
    <submittedName>
        <fullName evidence="2">Uncharacterized protein</fullName>
    </submittedName>
</protein>
<feature type="chain" id="PRO_5015033760" evidence="1">
    <location>
        <begin position="18"/>
        <end position="446"/>
    </location>
</feature>
<dbReference type="EMBL" id="GBRD01010842">
    <property type="protein sequence ID" value="JAG54982.1"/>
    <property type="molecule type" value="Transcribed_RNA"/>
</dbReference>
<dbReference type="AlphaFoldDB" id="A0A0A9WVS6"/>
<organism evidence="2">
    <name type="scientific">Lygus hesperus</name>
    <name type="common">Western plant bug</name>
    <dbReference type="NCBI Taxonomy" id="30085"/>
    <lineage>
        <taxon>Eukaryota</taxon>
        <taxon>Metazoa</taxon>
        <taxon>Ecdysozoa</taxon>
        <taxon>Arthropoda</taxon>
        <taxon>Hexapoda</taxon>
        <taxon>Insecta</taxon>
        <taxon>Pterygota</taxon>
        <taxon>Neoptera</taxon>
        <taxon>Paraneoptera</taxon>
        <taxon>Hemiptera</taxon>
        <taxon>Heteroptera</taxon>
        <taxon>Panheteroptera</taxon>
        <taxon>Cimicomorpha</taxon>
        <taxon>Miridae</taxon>
        <taxon>Mirini</taxon>
        <taxon>Lygus</taxon>
    </lineage>
</organism>
<reference evidence="2" key="2">
    <citation type="submission" date="2014-07" db="EMBL/GenBank/DDBJ databases">
        <authorList>
            <person name="Hull J."/>
        </authorList>
    </citation>
    <scope>NUCLEOTIDE SEQUENCE</scope>
</reference>
<name>A0A0A9WVS6_LYGHE</name>
<accession>A0A0A9WVS6</accession>
<dbReference type="SUPFAM" id="SSF50494">
    <property type="entry name" value="Trypsin-like serine proteases"/>
    <property type="match status" value="1"/>
</dbReference>
<reference evidence="3" key="3">
    <citation type="submission" date="2014-09" db="EMBL/GenBank/DDBJ databases">
        <authorList>
            <person name="Magalhaes I.L.F."/>
            <person name="Oliveira U."/>
            <person name="Santos F.R."/>
            <person name="Vidigal T.H.D.A."/>
            <person name="Brescovit A.D."/>
            <person name="Santos A.J."/>
        </authorList>
    </citation>
    <scope>NUCLEOTIDE SEQUENCE</scope>
</reference>
<evidence type="ECO:0000313" key="3">
    <source>
        <dbReference type="EMBL" id="JAG54982.1"/>
    </source>
</evidence>
<dbReference type="EMBL" id="GBHO01034644">
    <property type="protein sequence ID" value="JAG08960.1"/>
    <property type="molecule type" value="Transcribed_RNA"/>
</dbReference>
<dbReference type="Gene3D" id="2.40.10.10">
    <property type="entry name" value="Trypsin-like serine proteases"/>
    <property type="match status" value="1"/>
</dbReference>
<evidence type="ECO:0000256" key="1">
    <source>
        <dbReference type="SAM" id="SignalP"/>
    </source>
</evidence>
<gene>
    <name evidence="2" type="ORF">CM83_12321</name>
</gene>
<proteinExistence type="predicted"/>
<feature type="signal peptide" evidence="1">
    <location>
        <begin position="1"/>
        <end position="17"/>
    </location>
</feature>
<sequence length="446" mass="51515">MIISAFLLLWNVRWSQAQVTPQPIYPEPVVPSIINRPEPVYHPDIPHLFVHWATAIPDKAMYQGHLFAGKAEFPYVVWVVAPMHIYCEDEDTFFLKTPRRMAGSLISWNLVMTACTPLVITVCSENNRSVYPRWPDGEFILDDPSNFNFPLWPTWRLDVKSLLLCPEENVHVEKCDHTQFYIQYATVYLQEDNKYTDIFGHFVADLDNRFSGSRRVVETIIHPLCQPHKSLEFDIGFLYLDAPIIADGTWIGTAPFAASNHMTFDDRNLNDVERNLCYIAGFNELYAGMDWTSSLAISAQYKVKFRTYQTEIGHCMAYAKVICFNRDLPFTRGCWTYMKRIWATMNNPSRRATGIECWETRHQVGAVCAIHSGAPLVCNGYVYGHVIRAADDQRCNVLIPIPFSFKEPSPFILKVSFALSTNNDDHQTNHRLHHLYRRLLTNRFSM</sequence>
<dbReference type="InterPro" id="IPR043504">
    <property type="entry name" value="Peptidase_S1_PA_chymotrypsin"/>
</dbReference>
<reference evidence="2" key="1">
    <citation type="journal article" date="2014" name="PLoS ONE">
        <title>Transcriptome-Based Identification of ABC Transporters in the Western Tarnished Plant Bug Lygus hesperus.</title>
        <authorList>
            <person name="Hull J.J."/>
            <person name="Chaney K."/>
            <person name="Geib S.M."/>
            <person name="Fabrick J.A."/>
            <person name="Brent C.S."/>
            <person name="Walsh D."/>
            <person name="Lavine L.C."/>
        </authorList>
    </citation>
    <scope>NUCLEOTIDE SEQUENCE</scope>
</reference>
<dbReference type="InterPro" id="IPR009003">
    <property type="entry name" value="Peptidase_S1_PA"/>
</dbReference>
<keyword evidence="1" id="KW-0732">Signal</keyword>